<keyword evidence="5" id="KW-0808">Transferase</keyword>
<dbReference type="PANTHER" id="PTHR30040">
    <property type="entry name" value="THIAMINE BIOSYNTHESIS LIPOPROTEIN APBE"/>
    <property type="match status" value="1"/>
</dbReference>
<keyword evidence="12" id="KW-1185">Reference proteome</keyword>
<evidence type="ECO:0000256" key="3">
    <source>
        <dbReference type="ARBA" id="ARBA00016337"/>
    </source>
</evidence>
<dbReference type="Gene3D" id="3.10.520.10">
    <property type="entry name" value="ApbE-like domains"/>
    <property type="match status" value="2"/>
</dbReference>
<reference evidence="11 12" key="1">
    <citation type="submission" date="2016-10" db="EMBL/GenBank/DDBJ databases">
        <authorList>
            <person name="de Groot N.N."/>
        </authorList>
    </citation>
    <scope>NUCLEOTIDE SEQUENCE [LARGE SCALE GENOMIC DNA]</scope>
    <source>
        <strain evidence="11 12">CGMCC 1.9109</strain>
    </source>
</reference>
<keyword evidence="7" id="KW-0274">FAD</keyword>
<evidence type="ECO:0000256" key="9">
    <source>
        <dbReference type="ARBA" id="ARBA00031306"/>
    </source>
</evidence>
<keyword evidence="4" id="KW-0285">Flavoprotein</keyword>
<protein>
    <recommendedName>
        <fullName evidence="3">FAD:protein FMN transferase</fullName>
        <ecNumber evidence="2">2.7.1.180</ecNumber>
    </recommendedName>
    <alternativeName>
        <fullName evidence="9">Flavin transferase</fullName>
    </alternativeName>
</protein>
<dbReference type="OrthoDB" id="9778595at2"/>
<evidence type="ECO:0000313" key="11">
    <source>
        <dbReference type="EMBL" id="SDD80874.1"/>
    </source>
</evidence>
<evidence type="ECO:0000313" key="12">
    <source>
        <dbReference type="Proteomes" id="UP000183685"/>
    </source>
</evidence>
<name>A0A1G6XRP2_9PROT</name>
<dbReference type="RefSeq" id="WP_068301709.1">
    <property type="nucleotide sequence ID" value="NZ_FNAK01000003.1"/>
</dbReference>
<evidence type="ECO:0000256" key="10">
    <source>
        <dbReference type="ARBA" id="ARBA00048540"/>
    </source>
</evidence>
<evidence type="ECO:0000256" key="6">
    <source>
        <dbReference type="ARBA" id="ARBA00022723"/>
    </source>
</evidence>
<dbReference type="InterPro" id="IPR024932">
    <property type="entry name" value="ApbE"/>
</dbReference>
<dbReference type="EC" id="2.7.1.180" evidence="2"/>
<comment type="cofactor">
    <cofactor evidence="1">
        <name>Mg(2+)</name>
        <dbReference type="ChEBI" id="CHEBI:18420"/>
    </cofactor>
</comment>
<dbReference type="Pfam" id="PF02424">
    <property type="entry name" value="ApbE"/>
    <property type="match status" value="2"/>
</dbReference>
<comment type="catalytic activity">
    <reaction evidence="10">
        <text>L-threonyl-[protein] + FAD = FMN-L-threonyl-[protein] + AMP + H(+)</text>
        <dbReference type="Rhea" id="RHEA:36847"/>
        <dbReference type="Rhea" id="RHEA-COMP:11060"/>
        <dbReference type="Rhea" id="RHEA-COMP:11061"/>
        <dbReference type="ChEBI" id="CHEBI:15378"/>
        <dbReference type="ChEBI" id="CHEBI:30013"/>
        <dbReference type="ChEBI" id="CHEBI:57692"/>
        <dbReference type="ChEBI" id="CHEBI:74257"/>
        <dbReference type="ChEBI" id="CHEBI:456215"/>
        <dbReference type="EC" id="2.7.1.180"/>
    </reaction>
</comment>
<dbReference type="GO" id="GO:0046872">
    <property type="term" value="F:metal ion binding"/>
    <property type="evidence" value="ECO:0007669"/>
    <property type="project" value="UniProtKB-KW"/>
</dbReference>
<dbReference type="PANTHER" id="PTHR30040:SF2">
    <property type="entry name" value="FAD:PROTEIN FMN TRANSFERASE"/>
    <property type="match status" value="1"/>
</dbReference>
<dbReference type="InterPro" id="IPR003374">
    <property type="entry name" value="ApbE-like_sf"/>
</dbReference>
<keyword evidence="8" id="KW-0460">Magnesium</keyword>
<dbReference type="GO" id="GO:0016740">
    <property type="term" value="F:transferase activity"/>
    <property type="evidence" value="ECO:0007669"/>
    <property type="project" value="UniProtKB-KW"/>
</dbReference>
<evidence type="ECO:0000256" key="8">
    <source>
        <dbReference type="ARBA" id="ARBA00022842"/>
    </source>
</evidence>
<dbReference type="Proteomes" id="UP000183685">
    <property type="component" value="Unassembled WGS sequence"/>
</dbReference>
<gene>
    <name evidence="11" type="ORF">SAMN04488071_1336</name>
</gene>
<evidence type="ECO:0000256" key="2">
    <source>
        <dbReference type="ARBA" id="ARBA00011955"/>
    </source>
</evidence>
<evidence type="ECO:0000256" key="5">
    <source>
        <dbReference type="ARBA" id="ARBA00022679"/>
    </source>
</evidence>
<keyword evidence="6" id="KW-0479">Metal-binding</keyword>
<evidence type="ECO:0000256" key="4">
    <source>
        <dbReference type="ARBA" id="ARBA00022630"/>
    </source>
</evidence>
<dbReference type="SUPFAM" id="SSF143631">
    <property type="entry name" value="ApbE-like"/>
    <property type="match status" value="1"/>
</dbReference>
<evidence type="ECO:0000256" key="7">
    <source>
        <dbReference type="ARBA" id="ARBA00022827"/>
    </source>
</evidence>
<dbReference type="AlphaFoldDB" id="A0A1G6XRP2"/>
<organism evidence="11 12">
    <name type="scientific">Kordiimonas lacus</name>
    <dbReference type="NCBI Taxonomy" id="637679"/>
    <lineage>
        <taxon>Bacteria</taxon>
        <taxon>Pseudomonadati</taxon>
        <taxon>Pseudomonadota</taxon>
        <taxon>Alphaproteobacteria</taxon>
        <taxon>Kordiimonadales</taxon>
        <taxon>Kordiimonadaceae</taxon>
        <taxon>Kordiimonas</taxon>
    </lineage>
</organism>
<sequence length="280" mass="30160">MIMERGFEKQMRRCTCHKESRARPALGTVMKLTTVGLRQACAARAQALAFECADALEARLAVTTGDSELMRLWDAPVAKPIAVSDAVWQLMRVANELAFRTDGIFDAAASGSDGQAHWTDIDLSKRGYVRFRRKMRFDPTGLVKGFAADIAVQAMSEQGARRGLVDVGGVMRAFGPQEWRVQYHLANSKHPLPVALTDGALAGGGSNSGRLFDPVTGVMHAGQEWRDLRLVVRARTAAVADGLTKVAMLAPGRAATLLPRLGASVAMLTNEGAHALEYAS</sequence>
<evidence type="ECO:0000256" key="1">
    <source>
        <dbReference type="ARBA" id="ARBA00001946"/>
    </source>
</evidence>
<proteinExistence type="predicted"/>
<dbReference type="EMBL" id="FNAK01000003">
    <property type="protein sequence ID" value="SDD80874.1"/>
    <property type="molecule type" value="Genomic_DNA"/>
</dbReference>
<accession>A0A1G6XRP2</accession>